<keyword evidence="2" id="KW-1133">Transmembrane helix</keyword>
<evidence type="ECO:0000313" key="4">
    <source>
        <dbReference type="Proteomes" id="UP000615446"/>
    </source>
</evidence>
<dbReference type="OrthoDB" id="2304811at2759"/>
<accession>A0A8H3QB35</accession>
<dbReference type="AlphaFoldDB" id="A0A8H3QB35"/>
<dbReference type="EMBL" id="BLAL01000004">
    <property type="protein sequence ID" value="GES72696.1"/>
    <property type="molecule type" value="Genomic_DNA"/>
</dbReference>
<proteinExistence type="predicted"/>
<evidence type="ECO:0000313" key="3">
    <source>
        <dbReference type="EMBL" id="GES72696.1"/>
    </source>
</evidence>
<dbReference type="Proteomes" id="UP000615446">
    <property type="component" value="Unassembled WGS sequence"/>
</dbReference>
<keyword evidence="2" id="KW-0812">Transmembrane</keyword>
<evidence type="ECO:0000256" key="2">
    <source>
        <dbReference type="SAM" id="Phobius"/>
    </source>
</evidence>
<feature type="region of interest" description="Disordered" evidence="1">
    <location>
        <begin position="53"/>
        <end position="84"/>
    </location>
</feature>
<name>A0A8H3QB35_9GLOM</name>
<keyword evidence="2" id="KW-0472">Membrane</keyword>
<reference evidence="3" key="1">
    <citation type="submission" date="2019-10" db="EMBL/GenBank/DDBJ databases">
        <title>Conservation and host-specific expression of non-tandemly repeated heterogenous ribosome RNA gene in arbuscular mycorrhizal fungi.</title>
        <authorList>
            <person name="Maeda T."/>
            <person name="Kobayashi Y."/>
            <person name="Nakagawa T."/>
            <person name="Ezawa T."/>
            <person name="Yamaguchi K."/>
            <person name="Bino T."/>
            <person name="Nishimoto Y."/>
            <person name="Shigenobu S."/>
            <person name="Kawaguchi M."/>
        </authorList>
    </citation>
    <scope>NUCLEOTIDE SEQUENCE</scope>
    <source>
        <strain evidence="3">HR1</strain>
    </source>
</reference>
<protein>
    <submittedName>
        <fullName evidence="3">Uncharacterized protein</fullName>
    </submittedName>
</protein>
<comment type="caution">
    <text evidence="3">The sequence shown here is derived from an EMBL/GenBank/DDBJ whole genome shotgun (WGS) entry which is preliminary data.</text>
</comment>
<organism evidence="3 4">
    <name type="scientific">Rhizophagus clarus</name>
    <dbReference type="NCBI Taxonomy" id="94130"/>
    <lineage>
        <taxon>Eukaryota</taxon>
        <taxon>Fungi</taxon>
        <taxon>Fungi incertae sedis</taxon>
        <taxon>Mucoromycota</taxon>
        <taxon>Glomeromycotina</taxon>
        <taxon>Glomeromycetes</taxon>
        <taxon>Glomerales</taxon>
        <taxon>Glomeraceae</taxon>
        <taxon>Rhizophagus</taxon>
    </lineage>
</organism>
<evidence type="ECO:0000256" key="1">
    <source>
        <dbReference type="SAM" id="MobiDB-lite"/>
    </source>
</evidence>
<feature type="transmembrane region" description="Helical" evidence="2">
    <location>
        <begin position="183"/>
        <end position="201"/>
    </location>
</feature>
<sequence length="202" mass="24062">MKFFSSKLRQQSNQLLLSIFSDLALFLKQNIWKSRNLIFKRWKLERNITKKLIRSRKPRSTHRKRKRSPTDTLNDYSSPSTSTSRTYNAITPYSHIDHCHQRYSQLYSITNLSDYTESKNLLDAEVAFIRATSSNFLHSGPWYNHLINRNSYVPFSLDSILFFGWDFSDPLQKGKLKLKVFKFFWFAVRFLNCIIIKFLILD</sequence>
<feature type="compositionally biased region" description="Basic residues" evidence="1">
    <location>
        <begin position="53"/>
        <end position="67"/>
    </location>
</feature>
<gene>
    <name evidence="3" type="ORF">RCL2_000025200</name>
</gene>